<feature type="compositionally biased region" description="Acidic residues" evidence="1">
    <location>
        <begin position="117"/>
        <end position="133"/>
    </location>
</feature>
<dbReference type="EMBL" id="MTYJ01000036">
    <property type="protein sequence ID" value="OQV19720.1"/>
    <property type="molecule type" value="Genomic_DNA"/>
</dbReference>
<feature type="region of interest" description="Disordered" evidence="1">
    <location>
        <begin position="51"/>
        <end position="169"/>
    </location>
</feature>
<evidence type="ECO:0008006" key="5">
    <source>
        <dbReference type="Google" id="ProtNLM"/>
    </source>
</evidence>
<keyword evidence="2" id="KW-0732">Signal</keyword>
<name>A0A1W0WWY9_HYPEX</name>
<keyword evidence="4" id="KW-1185">Reference proteome</keyword>
<proteinExistence type="predicted"/>
<feature type="compositionally biased region" description="Low complexity" evidence="1">
    <location>
        <begin position="137"/>
        <end position="146"/>
    </location>
</feature>
<gene>
    <name evidence="3" type="ORF">BV898_06260</name>
</gene>
<organism evidence="3 4">
    <name type="scientific">Hypsibius exemplaris</name>
    <name type="common">Freshwater tardigrade</name>
    <dbReference type="NCBI Taxonomy" id="2072580"/>
    <lineage>
        <taxon>Eukaryota</taxon>
        <taxon>Metazoa</taxon>
        <taxon>Ecdysozoa</taxon>
        <taxon>Tardigrada</taxon>
        <taxon>Eutardigrada</taxon>
        <taxon>Parachela</taxon>
        <taxon>Hypsibioidea</taxon>
        <taxon>Hypsibiidae</taxon>
        <taxon>Hypsibius</taxon>
    </lineage>
</organism>
<feature type="compositionally biased region" description="Polar residues" evidence="1">
    <location>
        <begin position="277"/>
        <end position="305"/>
    </location>
</feature>
<feature type="region of interest" description="Disordered" evidence="1">
    <location>
        <begin position="388"/>
        <end position="434"/>
    </location>
</feature>
<evidence type="ECO:0000313" key="3">
    <source>
        <dbReference type="EMBL" id="OQV19720.1"/>
    </source>
</evidence>
<comment type="caution">
    <text evidence="3">The sequence shown here is derived from an EMBL/GenBank/DDBJ whole genome shotgun (WGS) entry which is preliminary data.</text>
</comment>
<evidence type="ECO:0000256" key="1">
    <source>
        <dbReference type="SAM" id="MobiDB-lite"/>
    </source>
</evidence>
<reference evidence="4" key="1">
    <citation type="submission" date="2017-01" db="EMBL/GenBank/DDBJ databases">
        <title>Comparative genomics of anhydrobiosis in the tardigrade Hypsibius dujardini.</title>
        <authorList>
            <person name="Yoshida Y."/>
            <person name="Koutsovoulos G."/>
            <person name="Laetsch D."/>
            <person name="Stevens L."/>
            <person name="Kumar S."/>
            <person name="Horikawa D."/>
            <person name="Ishino K."/>
            <person name="Komine S."/>
            <person name="Tomita M."/>
            <person name="Blaxter M."/>
            <person name="Arakawa K."/>
        </authorList>
    </citation>
    <scope>NUCLEOTIDE SEQUENCE [LARGE SCALE GENOMIC DNA]</scope>
    <source>
        <strain evidence="4">Z151</strain>
    </source>
</reference>
<evidence type="ECO:0000256" key="2">
    <source>
        <dbReference type="SAM" id="SignalP"/>
    </source>
</evidence>
<feature type="compositionally biased region" description="Low complexity" evidence="1">
    <location>
        <begin position="71"/>
        <end position="84"/>
    </location>
</feature>
<feature type="compositionally biased region" description="Low complexity" evidence="1">
    <location>
        <begin position="417"/>
        <end position="430"/>
    </location>
</feature>
<feature type="region of interest" description="Disordered" evidence="1">
    <location>
        <begin position="516"/>
        <end position="556"/>
    </location>
</feature>
<protein>
    <recommendedName>
        <fullName evidence="5">DUF4794 domain-containing protein</fullName>
    </recommendedName>
</protein>
<feature type="compositionally biased region" description="Polar residues" evidence="1">
    <location>
        <begin position="324"/>
        <end position="341"/>
    </location>
</feature>
<accession>A0A1W0WWY9</accession>
<dbReference type="Proteomes" id="UP000192578">
    <property type="component" value="Unassembled WGS sequence"/>
</dbReference>
<feature type="non-terminal residue" evidence="3">
    <location>
        <position position="556"/>
    </location>
</feature>
<feature type="region of interest" description="Disordered" evidence="1">
    <location>
        <begin position="219"/>
        <end position="373"/>
    </location>
</feature>
<dbReference type="AlphaFoldDB" id="A0A1W0WWY9"/>
<feature type="compositionally biased region" description="Basic residues" evidence="1">
    <location>
        <begin position="523"/>
        <end position="539"/>
    </location>
</feature>
<feature type="signal peptide" evidence="2">
    <location>
        <begin position="1"/>
        <end position="27"/>
    </location>
</feature>
<feature type="compositionally biased region" description="Low complexity" evidence="1">
    <location>
        <begin position="228"/>
        <end position="246"/>
    </location>
</feature>
<feature type="chain" id="PRO_5013071412" description="DUF4794 domain-containing protein" evidence="2">
    <location>
        <begin position="28"/>
        <end position="556"/>
    </location>
</feature>
<evidence type="ECO:0000313" key="4">
    <source>
        <dbReference type="Proteomes" id="UP000192578"/>
    </source>
</evidence>
<dbReference type="OrthoDB" id="10250354at2759"/>
<sequence length="556" mass="58534">MQSSIKLRSSAILPVFAAIFLQNFCAGFVELTGANPPEKLYEDSALIPEASSQLQHSSPIIAGPAALPPYETGQSASSQASTASPEEEEPAVESAGGAGGEAEQQADGGKDAREAAQDEAEGDDDATGADGEDEQRGSSSASSSESESSESVEERGESAEGGAEGGVHIYFGGKPGSAIPANVIPEVGPLPEPAHFLQGSHVLLIPPRSGPVRNLDAIVFPYSHPSGNTNPDPQQQQNPTDPQQPNFRNLILPQPAERSHIPSHNNNNNNNNHQEPKTSNQLPVPQEHQTSNPLPVPQEPQTSNPLPVPREPKTSNPLAVPREPQTSNPLSLPREPQTSNPLPAPREPQTSNPLPVPHMGPGSTHPAIPNAPAVLPEVGRSTFTSTVNLGQESSSVEPRASEGTLPVDRVYSSSRPSGGTSTAGQSSSSGITPTSIRAQDLATSWSSLQVVNEPSSSSVLITGPNGQTRLHILASSSATQQTRTEATTKVNEMSSSNSGNSVGGVPRGFFKRSVLESVGTRNGTRKSVHDRFRPRRLHHGGPSEKRQQQRKLVLNK</sequence>